<keyword evidence="3" id="KW-1185">Reference proteome</keyword>
<protein>
    <submittedName>
        <fullName evidence="2">Uncharacterized protein</fullName>
    </submittedName>
</protein>
<proteinExistence type="predicted"/>
<dbReference type="AlphaFoldDB" id="A0A9N7UEA6"/>
<reference evidence="2" key="1">
    <citation type="submission" date="2020-03" db="EMBL/GenBank/DDBJ databases">
        <authorList>
            <person name="Weist P."/>
        </authorList>
    </citation>
    <scope>NUCLEOTIDE SEQUENCE</scope>
</reference>
<dbReference type="Proteomes" id="UP001153269">
    <property type="component" value="Unassembled WGS sequence"/>
</dbReference>
<gene>
    <name evidence="2" type="ORF">PLEPLA_LOCUS17389</name>
</gene>
<evidence type="ECO:0000313" key="3">
    <source>
        <dbReference type="Proteomes" id="UP001153269"/>
    </source>
</evidence>
<organism evidence="2 3">
    <name type="scientific">Pleuronectes platessa</name>
    <name type="common">European plaice</name>
    <dbReference type="NCBI Taxonomy" id="8262"/>
    <lineage>
        <taxon>Eukaryota</taxon>
        <taxon>Metazoa</taxon>
        <taxon>Chordata</taxon>
        <taxon>Craniata</taxon>
        <taxon>Vertebrata</taxon>
        <taxon>Euteleostomi</taxon>
        <taxon>Actinopterygii</taxon>
        <taxon>Neopterygii</taxon>
        <taxon>Teleostei</taxon>
        <taxon>Neoteleostei</taxon>
        <taxon>Acanthomorphata</taxon>
        <taxon>Carangaria</taxon>
        <taxon>Pleuronectiformes</taxon>
        <taxon>Pleuronectoidei</taxon>
        <taxon>Pleuronectidae</taxon>
        <taxon>Pleuronectes</taxon>
    </lineage>
</organism>
<evidence type="ECO:0000256" key="1">
    <source>
        <dbReference type="SAM" id="MobiDB-lite"/>
    </source>
</evidence>
<dbReference type="EMBL" id="CADEAL010001134">
    <property type="protein sequence ID" value="CAB1429411.1"/>
    <property type="molecule type" value="Genomic_DNA"/>
</dbReference>
<sequence>MPFCGSWYEQVNLDLQSHSEDKVVVEETLGGQTDGDGRGQKQNPFRDVNKIKEPDMIKHEVHYKAAGLAAADWLLNYRGNHSDWQLRAQSNILAVRTQDR</sequence>
<evidence type="ECO:0000313" key="2">
    <source>
        <dbReference type="EMBL" id="CAB1429411.1"/>
    </source>
</evidence>
<accession>A0A9N7UEA6</accession>
<comment type="caution">
    <text evidence="2">The sequence shown here is derived from an EMBL/GenBank/DDBJ whole genome shotgun (WGS) entry which is preliminary data.</text>
</comment>
<name>A0A9N7UEA6_PLEPL</name>
<feature type="region of interest" description="Disordered" evidence="1">
    <location>
        <begin position="26"/>
        <end position="47"/>
    </location>
</feature>